<dbReference type="STRING" id="648782.SAMN04488554_1532"/>
<dbReference type="PROSITE" id="PS51658">
    <property type="entry name" value="BFN"/>
    <property type="match status" value="1"/>
</dbReference>
<dbReference type="PANTHER" id="PTHR15160">
    <property type="entry name" value="VON HIPPEL-LINDAU PROTEIN"/>
    <property type="match status" value="1"/>
</dbReference>
<dbReference type="InterPro" id="IPR036104">
    <property type="entry name" value="BFN_sf"/>
</dbReference>
<evidence type="ECO:0000313" key="3">
    <source>
        <dbReference type="Proteomes" id="UP000199220"/>
    </source>
</evidence>
<proteinExistence type="predicted"/>
<accession>A0A1H5G5V1</accession>
<gene>
    <name evidence="2" type="ORF">SAMN04488554_1532</name>
</gene>
<evidence type="ECO:0000259" key="1">
    <source>
        <dbReference type="PROSITE" id="PS51658"/>
    </source>
</evidence>
<organism evidence="2 3">
    <name type="scientific">Ruania alba</name>
    <dbReference type="NCBI Taxonomy" id="648782"/>
    <lineage>
        <taxon>Bacteria</taxon>
        <taxon>Bacillati</taxon>
        <taxon>Actinomycetota</taxon>
        <taxon>Actinomycetes</taxon>
        <taxon>Micrococcales</taxon>
        <taxon>Ruaniaceae</taxon>
        <taxon>Ruania</taxon>
    </lineage>
</organism>
<reference evidence="3" key="1">
    <citation type="submission" date="2016-10" db="EMBL/GenBank/DDBJ databases">
        <authorList>
            <person name="Varghese N."/>
            <person name="Submissions S."/>
        </authorList>
    </citation>
    <scope>NUCLEOTIDE SEQUENCE [LARGE SCALE GENOMIC DNA]</scope>
    <source>
        <strain evidence="3">DSM 21368</strain>
    </source>
</reference>
<dbReference type="Pfam" id="PF02577">
    <property type="entry name" value="BFN_dom"/>
    <property type="match status" value="1"/>
</dbReference>
<evidence type="ECO:0000313" key="2">
    <source>
        <dbReference type="EMBL" id="SEE10368.1"/>
    </source>
</evidence>
<protein>
    <recommendedName>
        <fullName evidence="1">BFN domain-containing protein</fullName>
    </recommendedName>
</protein>
<dbReference type="Proteomes" id="UP000199220">
    <property type="component" value="Unassembled WGS sequence"/>
</dbReference>
<dbReference type="OrthoDB" id="9788698at2"/>
<name>A0A1H5G5V1_9MICO</name>
<dbReference type="GO" id="GO:0004518">
    <property type="term" value="F:nuclease activity"/>
    <property type="evidence" value="ECO:0007669"/>
    <property type="project" value="InterPro"/>
</dbReference>
<dbReference type="AlphaFoldDB" id="A0A1H5G5V1"/>
<dbReference type="EMBL" id="FNTX01000001">
    <property type="protein sequence ID" value="SEE10368.1"/>
    <property type="molecule type" value="Genomic_DNA"/>
</dbReference>
<dbReference type="Gene3D" id="3.10.690.10">
    <property type="entry name" value="Bifunctional nuclease domain"/>
    <property type="match status" value="1"/>
</dbReference>
<dbReference type="SUPFAM" id="SSF103256">
    <property type="entry name" value="Hypothetical protein TM0160"/>
    <property type="match status" value="1"/>
</dbReference>
<sequence>MRLLGVRVRLNAPEHEVLVILDEDAGERSLPIVIGPHEAVAIATVQAGMPMPRPGTHDLLVACVDAAGSGIRQVEITEVRGGTFIAEVVLQNGTRVDSRASDAIAVALRAKVDVWCAEDVLDDAAVVLDVDEDDREHVHLAGTLADDEADERVSEFREFLERVEPEDFSDRDESGS</sequence>
<keyword evidence="3" id="KW-1185">Reference proteome</keyword>
<dbReference type="PANTHER" id="PTHR15160:SF1">
    <property type="entry name" value="VON HIPPEL-LINDAU DISEASE TUMOR SUPPRESSOR"/>
    <property type="match status" value="1"/>
</dbReference>
<dbReference type="RefSeq" id="WP_089772377.1">
    <property type="nucleotide sequence ID" value="NZ_FNTX01000001.1"/>
</dbReference>
<dbReference type="InterPro" id="IPR003729">
    <property type="entry name" value="Bi_nuclease_dom"/>
</dbReference>
<feature type="domain" description="BFN" evidence="1">
    <location>
        <begin position="1"/>
        <end position="128"/>
    </location>
</feature>